<feature type="transmembrane region" description="Helical" evidence="6">
    <location>
        <begin position="298"/>
        <end position="316"/>
    </location>
</feature>
<protein>
    <submittedName>
        <fullName evidence="7">ABC transporter permease</fullName>
    </submittedName>
</protein>
<keyword evidence="8" id="KW-1185">Reference proteome</keyword>
<feature type="transmembrane region" description="Helical" evidence="6">
    <location>
        <begin position="247"/>
        <end position="266"/>
    </location>
</feature>
<evidence type="ECO:0000256" key="2">
    <source>
        <dbReference type="ARBA" id="ARBA00022475"/>
    </source>
</evidence>
<dbReference type="AlphaFoldDB" id="A0AB38THV8"/>
<dbReference type="EMBL" id="CP088147">
    <property type="protein sequence ID" value="UTU54400.1"/>
    <property type="molecule type" value="Genomic_DNA"/>
</dbReference>
<evidence type="ECO:0000256" key="1">
    <source>
        <dbReference type="ARBA" id="ARBA00004651"/>
    </source>
</evidence>
<evidence type="ECO:0000256" key="6">
    <source>
        <dbReference type="SAM" id="Phobius"/>
    </source>
</evidence>
<dbReference type="GO" id="GO:0022857">
    <property type="term" value="F:transmembrane transporter activity"/>
    <property type="evidence" value="ECO:0007669"/>
    <property type="project" value="InterPro"/>
</dbReference>
<dbReference type="Proteomes" id="UP001060070">
    <property type="component" value="Chromosome"/>
</dbReference>
<evidence type="ECO:0000256" key="4">
    <source>
        <dbReference type="ARBA" id="ARBA00022989"/>
    </source>
</evidence>
<accession>A0AB38THV8</accession>
<feature type="transmembrane region" description="Helical" evidence="6">
    <location>
        <begin position="169"/>
        <end position="187"/>
    </location>
</feature>
<dbReference type="CDD" id="cd06579">
    <property type="entry name" value="TM_PBP1_transp_AraH_like"/>
    <property type="match status" value="1"/>
</dbReference>
<evidence type="ECO:0000313" key="8">
    <source>
        <dbReference type="Proteomes" id="UP001060070"/>
    </source>
</evidence>
<feature type="transmembrane region" description="Helical" evidence="6">
    <location>
        <begin position="67"/>
        <end position="86"/>
    </location>
</feature>
<keyword evidence="5 6" id="KW-0472">Membrane</keyword>
<reference evidence="7 8" key="1">
    <citation type="journal article" date="2022" name="Microbiol. Resour. Announc.">
        <title>Complete Genome Sequence of Mesorhizobium ciceri Strain R30, a Rhizobium Used as a Commercial Inoculant for Chickpea in Argentina.</title>
        <authorList>
            <person name="Foresto E."/>
            <person name="Revale S."/>
            <person name="Primo E."/>
            <person name="Nievas F."/>
            <person name="Carezzano E."/>
            <person name="Puente M."/>
            <person name="Alzari P."/>
            <person name="Mart M."/>
            <person name="Ben-Assaya M."/>
            <person name="Mornico D."/>
            <person name="Santoro M."/>
            <person name="Mart F."/>
            <person name="Giordano W."/>
            <person name="Bogino P."/>
        </authorList>
    </citation>
    <scope>NUCLEOTIDE SEQUENCE [LARGE SCALE GENOMIC DNA]</scope>
    <source>
        <strain evidence="7 8">R30</strain>
    </source>
</reference>
<feature type="transmembrane region" description="Helical" evidence="6">
    <location>
        <begin position="216"/>
        <end position="235"/>
    </location>
</feature>
<dbReference type="InterPro" id="IPR001851">
    <property type="entry name" value="ABC_transp_permease"/>
</dbReference>
<feature type="transmembrane region" description="Helical" evidence="6">
    <location>
        <begin position="12"/>
        <end position="34"/>
    </location>
</feature>
<dbReference type="PANTHER" id="PTHR32196">
    <property type="entry name" value="ABC TRANSPORTER PERMEASE PROTEIN YPHD-RELATED-RELATED"/>
    <property type="match status" value="1"/>
</dbReference>
<keyword evidence="2" id="KW-1003">Cell membrane</keyword>
<keyword evidence="4 6" id="KW-1133">Transmembrane helix</keyword>
<gene>
    <name evidence="7" type="ORF">LRP29_13845</name>
</gene>
<dbReference type="GO" id="GO:0005886">
    <property type="term" value="C:plasma membrane"/>
    <property type="evidence" value="ECO:0007669"/>
    <property type="project" value="UniProtKB-SubCell"/>
</dbReference>
<keyword evidence="3 6" id="KW-0812">Transmembrane</keyword>
<feature type="transmembrane region" description="Helical" evidence="6">
    <location>
        <begin position="273"/>
        <end position="292"/>
    </location>
</feature>
<comment type="subcellular location">
    <subcellularLocation>
        <location evidence="1">Cell membrane</location>
        <topology evidence="1">Multi-pass membrane protein</topology>
    </subcellularLocation>
</comment>
<evidence type="ECO:0000256" key="5">
    <source>
        <dbReference type="ARBA" id="ARBA00023136"/>
    </source>
</evidence>
<feature type="transmembrane region" description="Helical" evidence="6">
    <location>
        <begin position="98"/>
        <end position="120"/>
    </location>
</feature>
<proteinExistence type="predicted"/>
<sequence length="327" mass="33793">MKSFLRNDNVLRALMLVALIVVFGLLTGGVTYSARGLSNILLQSSIIGIAAIGQTFVILTGGIDVSLYGIGVFASVLGASTLTSRFDLNMVGGDPWPVPVGIAIILLVGIVMGAVNGLLVARLRVPALIATLGMWQIGLGLAQLVGGGYTITDLPSSLSMLGQGSIRGVPVPVIEMLLLFALAHFVLSHTSFGRAVYAVGGNSASAYLSGIKVRRVQFLVFVISGLMVALAALSIESRMMSVSIRTLSGLQLDSIAAVAIGGVSIYGGRGTVLGVLLGTLILAVIDSGLGAMGASTDVQNTVKGAVIILAVSIEFFRRRERPTRITA</sequence>
<evidence type="ECO:0000256" key="3">
    <source>
        <dbReference type="ARBA" id="ARBA00022692"/>
    </source>
</evidence>
<dbReference type="RefSeq" id="WP_024504865.1">
    <property type="nucleotide sequence ID" value="NZ_CP088147.1"/>
</dbReference>
<feature type="transmembrane region" description="Helical" evidence="6">
    <location>
        <begin position="40"/>
        <end position="60"/>
    </location>
</feature>
<dbReference type="Pfam" id="PF02653">
    <property type="entry name" value="BPD_transp_2"/>
    <property type="match status" value="1"/>
</dbReference>
<feature type="transmembrane region" description="Helical" evidence="6">
    <location>
        <begin position="127"/>
        <end position="149"/>
    </location>
</feature>
<name>A0AB38THV8_9HYPH</name>
<organism evidence="7 8">
    <name type="scientific">Mesorhizobium ciceri</name>
    <dbReference type="NCBI Taxonomy" id="39645"/>
    <lineage>
        <taxon>Bacteria</taxon>
        <taxon>Pseudomonadati</taxon>
        <taxon>Pseudomonadota</taxon>
        <taxon>Alphaproteobacteria</taxon>
        <taxon>Hyphomicrobiales</taxon>
        <taxon>Phyllobacteriaceae</taxon>
        <taxon>Mesorhizobium</taxon>
    </lineage>
</organism>
<evidence type="ECO:0000313" key="7">
    <source>
        <dbReference type="EMBL" id="UTU54400.1"/>
    </source>
</evidence>